<dbReference type="GO" id="GO:0016020">
    <property type="term" value="C:membrane"/>
    <property type="evidence" value="ECO:0007669"/>
    <property type="project" value="UniProtKB-SubCell"/>
</dbReference>
<dbReference type="PROSITE" id="PS50850">
    <property type="entry name" value="MFS"/>
    <property type="match status" value="1"/>
</dbReference>
<feature type="transmembrane region" description="Helical" evidence="5">
    <location>
        <begin position="298"/>
        <end position="319"/>
    </location>
</feature>
<feature type="transmembrane region" description="Helical" evidence="5">
    <location>
        <begin position="260"/>
        <end position="278"/>
    </location>
</feature>
<dbReference type="Gene3D" id="1.20.1250.20">
    <property type="entry name" value="MFS general substrate transporter like domains"/>
    <property type="match status" value="1"/>
</dbReference>
<name>A0A4C1TXE1_EUMVA</name>
<dbReference type="Proteomes" id="UP000299102">
    <property type="component" value="Unassembled WGS sequence"/>
</dbReference>
<dbReference type="InterPro" id="IPR050549">
    <property type="entry name" value="MFS_Trehalose_Transporter"/>
</dbReference>
<feature type="domain" description="Major facilitator superfamily (MFS) profile" evidence="6">
    <location>
        <begin position="1"/>
        <end position="451"/>
    </location>
</feature>
<comment type="caution">
    <text evidence="7">The sequence shown here is derived from an EMBL/GenBank/DDBJ whole genome shotgun (WGS) entry which is preliminary data.</text>
</comment>
<dbReference type="PANTHER" id="PTHR48021:SF68">
    <property type="entry name" value="MAJOR FACILITATOR SUPERFAMILY (MFS) PROFILE DOMAIN-CONTAINING PROTEIN"/>
    <property type="match status" value="1"/>
</dbReference>
<evidence type="ECO:0000259" key="6">
    <source>
        <dbReference type="PROSITE" id="PS50850"/>
    </source>
</evidence>
<feature type="transmembrane region" description="Helical" evidence="5">
    <location>
        <begin position="169"/>
        <end position="186"/>
    </location>
</feature>
<dbReference type="PROSITE" id="PS51257">
    <property type="entry name" value="PROKAR_LIPOPROTEIN"/>
    <property type="match status" value="1"/>
</dbReference>
<accession>A0A4C1TXE1</accession>
<comment type="subcellular location">
    <subcellularLocation>
        <location evidence="1">Membrane</location>
        <topology evidence="1">Multi-pass membrane protein</topology>
    </subcellularLocation>
</comment>
<evidence type="ECO:0000256" key="3">
    <source>
        <dbReference type="ARBA" id="ARBA00022989"/>
    </source>
</evidence>
<feature type="transmembrane region" description="Helical" evidence="5">
    <location>
        <begin position="83"/>
        <end position="102"/>
    </location>
</feature>
<keyword evidence="2 5" id="KW-0812">Transmembrane</keyword>
<gene>
    <name evidence="7" type="primary">Tret1</name>
    <name evidence="7" type="ORF">EVAR_8547_1</name>
</gene>
<evidence type="ECO:0000313" key="8">
    <source>
        <dbReference type="Proteomes" id="UP000299102"/>
    </source>
</evidence>
<feature type="transmembrane region" description="Helical" evidence="5">
    <location>
        <begin position="358"/>
        <end position="384"/>
    </location>
</feature>
<dbReference type="InterPro" id="IPR036259">
    <property type="entry name" value="MFS_trans_sf"/>
</dbReference>
<dbReference type="SUPFAM" id="SSF103473">
    <property type="entry name" value="MFS general substrate transporter"/>
    <property type="match status" value="1"/>
</dbReference>
<dbReference type="InterPro" id="IPR020846">
    <property type="entry name" value="MFS_dom"/>
</dbReference>
<dbReference type="OrthoDB" id="6133115at2759"/>
<feature type="transmembrane region" description="Helical" evidence="5">
    <location>
        <begin position="422"/>
        <end position="443"/>
    </location>
</feature>
<sequence>MDIFKHSPLVNQVFVVSGVFYTILSCGLGLGFLSAVLNKQTPIEIKPLVEDDAIHCIEIAGEMAFVPSLVIIPFIMQCKGRRIATLAAVLPLLLFWIVSYVAAGYCFLLLNILHGMSMAGTVAVSSVSVAEFCTPKYRGPLLVLETAMLSLGILASHVCAAYLQWRVLSTLGIITTVFGAIIVYYWPESPFWLISQGHVEKCTECFYWLRGQNQDSRRELDALISAHNVVMQTEVLRPIRKIHFKEKISILAKSLFKRDFLRPFSVMILLFSFIGLGGENSLSSYSLRDVFSMTNGKYIGTIILDIITFICSLISCVLVQLVKRKTLFIFTGSFSVLFLGLSSVFLFLQALGMLSSDYLWLFLTFVTGFAMFMSLGTTALPYTLLGEIFPMSYRGIGSSITCAYLWAFGNTVLKLVPQLSSLMGVPGMLMLFVGFMTIALVVLSKIMPETKDKTLLEIENLMKYNMSLNENDYEAVSVSEKDDVIGEALGPSPTASSTVHRIDNSISICRKWKTPRAGIPAGASYQFPARRRTNDLIRRADRVRFAGQSDEISLTPGESAPALRVRKLEGKNANYVFPLCFDRGDVLR</sequence>
<keyword evidence="8" id="KW-1185">Reference proteome</keyword>
<protein>
    <submittedName>
        <fullName evidence="7">Facilitated trehalose transporter Tret1</fullName>
    </submittedName>
</protein>
<dbReference type="PANTHER" id="PTHR48021">
    <property type="match status" value="1"/>
</dbReference>
<dbReference type="GO" id="GO:0022857">
    <property type="term" value="F:transmembrane transporter activity"/>
    <property type="evidence" value="ECO:0007669"/>
    <property type="project" value="InterPro"/>
</dbReference>
<feature type="transmembrane region" description="Helical" evidence="5">
    <location>
        <begin position="326"/>
        <end position="352"/>
    </location>
</feature>
<feature type="transmembrane region" description="Helical" evidence="5">
    <location>
        <begin position="396"/>
        <end position="416"/>
    </location>
</feature>
<reference evidence="7 8" key="1">
    <citation type="journal article" date="2019" name="Commun. Biol.">
        <title>The bagworm genome reveals a unique fibroin gene that provides high tensile strength.</title>
        <authorList>
            <person name="Kono N."/>
            <person name="Nakamura H."/>
            <person name="Ohtoshi R."/>
            <person name="Tomita M."/>
            <person name="Numata K."/>
            <person name="Arakawa K."/>
        </authorList>
    </citation>
    <scope>NUCLEOTIDE SEQUENCE [LARGE SCALE GENOMIC DNA]</scope>
</reference>
<dbReference type="AlphaFoldDB" id="A0A4C1TXE1"/>
<dbReference type="InterPro" id="IPR005828">
    <property type="entry name" value="MFS_sugar_transport-like"/>
</dbReference>
<keyword evidence="4 5" id="KW-0472">Membrane</keyword>
<feature type="transmembrane region" description="Helical" evidence="5">
    <location>
        <begin position="142"/>
        <end position="163"/>
    </location>
</feature>
<dbReference type="STRING" id="151549.A0A4C1TXE1"/>
<proteinExistence type="predicted"/>
<evidence type="ECO:0000256" key="5">
    <source>
        <dbReference type="SAM" id="Phobius"/>
    </source>
</evidence>
<keyword evidence="3 5" id="KW-1133">Transmembrane helix</keyword>
<evidence type="ECO:0000256" key="4">
    <source>
        <dbReference type="ARBA" id="ARBA00023136"/>
    </source>
</evidence>
<evidence type="ECO:0000313" key="7">
    <source>
        <dbReference type="EMBL" id="GBP18721.1"/>
    </source>
</evidence>
<dbReference type="Pfam" id="PF00083">
    <property type="entry name" value="Sugar_tr"/>
    <property type="match status" value="1"/>
</dbReference>
<evidence type="ECO:0000256" key="1">
    <source>
        <dbReference type="ARBA" id="ARBA00004141"/>
    </source>
</evidence>
<organism evidence="7 8">
    <name type="scientific">Eumeta variegata</name>
    <name type="common">Bagworm moth</name>
    <name type="synonym">Eumeta japonica</name>
    <dbReference type="NCBI Taxonomy" id="151549"/>
    <lineage>
        <taxon>Eukaryota</taxon>
        <taxon>Metazoa</taxon>
        <taxon>Ecdysozoa</taxon>
        <taxon>Arthropoda</taxon>
        <taxon>Hexapoda</taxon>
        <taxon>Insecta</taxon>
        <taxon>Pterygota</taxon>
        <taxon>Neoptera</taxon>
        <taxon>Endopterygota</taxon>
        <taxon>Lepidoptera</taxon>
        <taxon>Glossata</taxon>
        <taxon>Ditrysia</taxon>
        <taxon>Tineoidea</taxon>
        <taxon>Psychidae</taxon>
        <taxon>Oiketicinae</taxon>
        <taxon>Eumeta</taxon>
    </lineage>
</organism>
<feature type="transmembrane region" description="Helical" evidence="5">
    <location>
        <begin position="108"/>
        <end position="130"/>
    </location>
</feature>
<evidence type="ECO:0000256" key="2">
    <source>
        <dbReference type="ARBA" id="ARBA00022692"/>
    </source>
</evidence>
<dbReference type="EMBL" id="BGZK01000100">
    <property type="protein sequence ID" value="GBP18721.1"/>
    <property type="molecule type" value="Genomic_DNA"/>
</dbReference>
<feature type="transmembrane region" description="Helical" evidence="5">
    <location>
        <begin position="12"/>
        <end position="37"/>
    </location>
</feature>